<dbReference type="GO" id="GO:0043295">
    <property type="term" value="F:glutathione binding"/>
    <property type="evidence" value="ECO:0007669"/>
    <property type="project" value="TreeGrafter"/>
</dbReference>
<dbReference type="Gramene" id="KOM34416">
    <property type="protein sequence ID" value="KOM34416"/>
    <property type="gene ID" value="LR48_Vigan02g056600"/>
</dbReference>
<dbReference type="PANTHER" id="PTHR11130:SF3">
    <property type="entry name" value="GLUTATHIONE SYNTHETASE"/>
    <property type="match status" value="1"/>
</dbReference>
<proteinExistence type="predicted"/>
<dbReference type="PANTHER" id="PTHR11130">
    <property type="entry name" value="GLUTATHIONE SYNTHETASE"/>
    <property type="match status" value="1"/>
</dbReference>
<feature type="region of interest" description="Disordered" evidence="1">
    <location>
        <begin position="50"/>
        <end position="71"/>
    </location>
</feature>
<dbReference type="Gene3D" id="3.30.470.20">
    <property type="entry name" value="ATP-grasp fold, B domain"/>
    <property type="match status" value="1"/>
</dbReference>
<dbReference type="InterPro" id="IPR005615">
    <property type="entry name" value="Glutathione_synthase"/>
</dbReference>
<feature type="compositionally biased region" description="Polar residues" evidence="1">
    <location>
        <begin position="1"/>
        <end position="15"/>
    </location>
</feature>
<evidence type="ECO:0000313" key="3">
    <source>
        <dbReference type="Proteomes" id="UP000053144"/>
    </source>
</evidence>
<dbReference type="GO" id="GO:0005524">
    <property type="term" value="F:ATP binding"/>
    <property type="evidence" value="ECO:0007669"/>
    <property type="project" value="InterPro"/>
</dbReference>
<dbReference type="Pfam" id="PF03917">
    <property type="entry name" value="GSH_synth_ATP"/>
    <property type="match status" value="1"/>
</dbReference>
<dbReference type="STRING" id="3914.A0A0L9TV86"/>
<protein>
    <submittedName>
        <fullName evidence="2">Uncharacterized protein</fullName>
    </submittedName>
</protein>
<feature type="region of interest" description="Disordered" evidence="1">
    <location>
        <begin position="1"/>
        <end position="28"/>
    </location>
</feature>
<gene>
    <name evidence="2" type="ORF">LR48_Vigan02g056600</name>
</gene>
<accession>A0A0L9TV86</accession>
<evidence type="ECO:0000256" key="1">
    <source>
        <dbReference type="SAM" id="MobiDB-lite"/>
    </source>
</evidence>
<evidence type="ECO:0000313" key="2">
    <source>
        <dbReference type="EMBL" id="KOM34416.1"/>
    </source>
</evidence>
<dbReference type="EMBL" id="CM003372">
    <property type="protein sequence ID" value="KOM34416.1"/>
    <property type="molecule type" value="Genomic_DNA"/>
</dbReference>
<sequence length="348" mass="39201">MDNRVSIPQQNNFISSKHKRSETTSSFVGCPSQLHHLRRRKTRKILVGEGCHPRRNCSQPKSPQHYRSPAASPPRFSFVFIAQPVIRKQRTPMAAIDATSAKSCLLRFRSNAPLKQREPSNQVRPLSFVAPPDLPDAIKAVMKKGKSSASTLKLDSDNHHRRGQWVSVQQPPPRRPLLSRALRRTPNAVGQRLIITQLLEYNSICSCQCKTKNADEFTSRLLDIHSQMLQINKTEDIRLAIMRSDYMVDDKTKSLLQIEMNTISTSFALIGCLMTGLHKEECINGKIKAFPQNRASIGLFSVWCKCNSSGFSDKVLASPTSNNTRREGEERFPFTGTSWLAATLTDSR</sequence>
<dbReference type="SUPFAM" id="SSF56059">
    <property type="entry name" value="Glutathione synthetase ATP-binding domain-like"/>
    <property type="match status" value="1"/>
</dbReference>
<reference evidence="3" key="1">
    <citation type="journal article" date="2015" name="Proc. Natl. Acad. Sci. U.S.A.">
        <title>Genome sequencing of adzuki bean (Vigna angularis) provides insight into high starch and low fat accumulation and domestication.</title>
        <authorList>
            <person name="Yang K."/>
            <person name="Tian Z."/>
            <person name="Chen C."/>
            <person name="Luo L."/>
            <person name="Zhao B."/>
            <person name="Wang Z."/>
            <person name="Yu L."/>
            <person name="Li Y."/>
            <person name="Sun Y."/>
            <person name="Li W."/>
            <person name="Chen Y."/>
            <person name="Li Y."/>
            <person name="Zhang Y."/>
            <person name="Ai D."/>
            <person name="Zhao J."/>
            <person name="Shang C."/>
            <person name="Ma Y."/>
            <person name="Wu B."/>
            <person name="Wang M."/>
            <person name="Gao L."/>
            <person name="Sun D."/>
            <person name="Zhang P."/>
            <person name="Guo F."/>
            <person name="Wang W."/>
            <person name="Li Y."/>
            <person name="Wang J."/>
            <person name="Varshney R.K."/>
            <person name="Wang J."/>
            <person name="Ling H.Q."/>
            <person name="Wan P."/>
        </authorList>
    </citation>
    <scope>NUCLEOTIDE SEQUENCE</scope>
    <source>
        <strain evidence="3">cv. Jingnong 6</strain>
    </source>
</reference>
<dbReference type="GO" id="GO:0005829">
    <property type="term" value="C:cytosol"/>
    <property type="evidence" value="ECO:0007669"/>
    <property type="project" value="TreeGrafter"/>
</dbReference>
<feature type="region of interest" description="Disordered" evidence="1">
    <location>
        <begin position="151"/>
        <end position="174"/>
    </location>
</feature>
<dbReference type="AlphaFoldDB" id="A0A0L9TV86"/>
<organism evidence="2 3">
    <name type="scientific">Phaseolus angularis</name>
    <name type="common">Azuki bean</name>
    <name type="synonym">Vigna angularis</name>
    <dbReference type="NCBI Taxonomy" id="3914"/>
    <lineage>
        <taxon>Eukaryota</taxon>
        <taxon>Viridiplantae</taxon>
        <taxon>Streptophyta</taxon>
        <taxon>Embryophyta</taxon>
        <taxon>Tracheophyta</taxon>
        <taxon>Spermatophyta</taxon>
        <taxon>Magnoliopsida</taxon>
        <taxon>eudicotyledons</taxon>
        <taxon>Gunneridae</taxon>
        <taxon>Pentapetalae</taxon>
        <taxon>rosids</taxon>
        <taxon>fabids</taxon>
        <taxon>Fabales</taxon>
        <taxon>Fabaceae</taxon>
        <taxon>Papilionoideae</taxon>
        <taxon>50 kb inversion clade</taxon>
        <taxon>NPAAA clade</taxon>
        <taxon>indigoferoid/millettioid clade</taxon>
        <taxon>Phaseoleae</taxon>
        <taxon>Vigna</taxon>
    </lineage>
</organism>
<dbReference type="GO" id="GO:0004363">
    <property type="term" value="F:glutathione synthase activity"/>
    <property type="evidence" value="ECO:0007669"/>
    <property type="project" value="InterPro"/>
</dbReference>
<dbReference type="Proteomes" id="UP000053144">
    <property type="component" value="Chromosome 2"/>
</dbReference>
<name>A0A0L9TV86_PHAAN</name>